<name>A0A518VBE8_BRELA</name>
<dbReference type="OrthoDB" id="65783at2"/>
<evidence type="ECO:0000256" key="1">
    <source>
        <dbReference type="SAM" id="Coils"/>
    </source>
</evidence>
<protein>
    <submittedName>
        <fullName evidence="2">Uncharacterized protein</fullName>
    </submittedName>
</protein>
<proteinExistence type="predicted"/>
<accession>A0A518VBE8</accession>
<dbReference type="AlphaFoldDB" id="A0A518VBE8"/>
<dbReference type="EMBL" id="CP033464">
    <property type="protein sequence ID" value="QDX94322.1"/>
    <property type="molecule type" value="Genomic_DNA"/>
</dbReference>
<reference evidence="2 3" key="1">
    <citation type="submission" date="2018-11" db="EMBL/GenBank/DDBJ databases">
        <title>Phylogenetic determinants of toxin gene distribution in genomes of Brevibacillus laterosporus.</title>
        <authorList>
            <person name="Glare T.R."/>
            <person name="Durrant A."/>
            <person name="Berry C."/>
            <person name="Palma L."/>
            <person name="Ormskirk M."/>
            <person name="Cox M.O."/>
        </authorList>
    </citation>
    <scope>NUCLEOTIDE SEQUENCE [LARGE SCALE GENOMIC DNA]</scope>
    <source>
        <strain evidence="2 3">1821L</strain>
    </source>
</reference>
<gene>
    <name evidence="2" type="ORF">EEL30_19775</name>
</gene>
<dbReference type="Proteomes" id="UP000319432">
    <property type="component" value="Chromosome"/>
</dbReference>
<sequence>MVRKNIIKEIDETNQQLEAVKKLIIKIAIGESKLSEEYVEEQIKYKEEELKEYQRKLNESNEKIAELENENKKTIKI</sequence>
<organism evidence="2 3">
    <name type="scientific">Brevibacillus laterosporus</name>
    <name type="common">Bacillus laterosporus</name>
    <dbReference type="NCBI Taxonomy" id="1465"/>
    <lineage>
        <taxon>Bacteria</taxon>
        <taxon>Bacillati</taxon>
        <taxon>Bacillota</taxon>
        <taxon>Bacilli</taxon>
        <taxon>Bacillales</taxon>
        <taxon>Paenibacillaceae</taxon>
        <taxon>Brevibacillus</taxon>
    </lineage>
</organism>
<evidence type="ECO:0000313" key="2">
    <source>
        <dbReference type="EMBL" id="QDX94322.1"/>
    </source>
</evidence>
<feature type="coiled-coil region" evidence="1">
    <location>
        <begin position="3"/>
        <end position="77"/>
    </location>
</feature>
<keyword evidence="3" id="KW-1185">Reference proteome</keyword>
<evidence type="ECO:0000313" key="3">
    <source>
        <dbReference type="Proteomes" id="UP000319432"/>
    </source>
</evidence>
<keyword evidence="1" id="KW-0175">Coiled coil</keyword>